<dbReference type="InterPro" id="IPR038333">
    <property type="entry name" value="T1MK-like_N_sf"/>
</dbReference>
<dbReference type="InterPro" id="IPR022749">
    <property type="entry name" value="D12N6_MeTrfase_N"/>
</dbReference>
<evidence type="ECO:0000313" key="10">
    <source>
        <dbReference type="EMBL" id="MFD2761866.1"/>
    </source>
</evidence>
<dbReference type="InterPro" id="IPR002052">
    <property type="entry name" value="DNA_methylase_N6_adenine_CS"/>
</dbReference>
<keyword evidence="5" id="KW-0949">S-adenosyl-L-methionine</keyword>
<sequence>MPAKADINFQKDLFDAATNMRGSVAPADYKHYVLPLIFLRYLSNRFELRRDEIDSLVKDPKSDWYVPDEDTQQFMKEDPDMYMAENVYVVPEESHWSYILKNAKQPNIKEILDNAMNRLEEENPDLDGMLPRIFQGSNLPAENVSGLIEIFSRDVFSAQDERSVDVLGRVYEYFISEFASTEGQRGGEFYTPYSVVSLLVRMLEPIKGTVLDPACGSGGMFIQSEEYSPRRHELSFYGQENVTTTARLGKMNVLLHGMNADIRLGNSLLDDQFADVKADYVIANPPFNQDGWGADRVSNDDPRLIGPVTDSNANYMWMQHFFHHLNEEGSAGYVMANGAMTTNAKGEKPVREWFVDNGHIDCIVALPEKLFLSTGIPCCLFFLSKNRDGKSEYRERKNDILFIDARQKGSLVSRKQKALSEEEIDEIANVYRTFKYDEKKVEDVPGFCKVATIDDVKENDYKLTPGIYVGTEEVEEDGVPFEEKMEELRTKLFEQFEESNRLQGKIKKDLEGVL</sequence>
<keyword evidence="6" id="KW-0680">Restriction system</keyword>
<evidence type="ECO:0000256" key="7">
    <source>
        <dbReference type="ARBA" id="ARBA00047942"/>
    </source>
</evidence>
<organism evidence="10 11">
    <name type="scientific">Lentibacillus juripiscarius</name>
    <dbReference type="NCBI Taxonomy" id="257446"/>
    <lineage>
        <taxon>Bacteria</taxon>
        <taxon>Bacillati</taxon>
        <taxon>Bacillota</taxon>
        <taxon>Bacilli</taxon>
        <taxon>Bacillales</taxon>
        <taxon>Bacillaceae</taxon>
        <taxon>Lentibacillus</taxon>
    </lineage>
</organism>
<dbReference type="Pfam" id="PF12161">
    <property type="entry name" value="HsdM_N"/>
    <property type="match status" value="1"/>
</dbReference>
<dbReference type="PROSITE" id="PS00092">
    <property type="entry name" value="N6_MTASE"/>
    <property type="match status" value="1"/>
</dbReference>
<dbReference type="PRINTS" id="PR00507">
    <property type="entry name" value="N12N6MTFRASE"/>
</dbReference>
<keyword evidence="4" id="KW-0808">Transferase</keyword>
<gene>
    <name evidence="10" type="ORF">ACFSUO_12985</name>
</gene>
<evidence type="ECO:0000313" key="11">
    <source>
        <dbReference type="Proteomes" id="UP001597502"/>
    </source>
</evidence>
<dbReference type="RefSeq" id="WP_382394791.1">
    <property type="nucleotide sequence ID" value="NZ_JBHUNA010000030.1"/>
</dbReference>
<evidence type="ECO:0000256" key="3">
    <source>
        <dbReference type="ARBA" id="ARBA00022603"/>
    </source>
</evidence>
<dbReference type="Gene3D" id="1.20.1260.30">
    <property type="match status" value="1"/>
</dbReference>
<dbReference type="SUPFAM" id="SSF53335">
    <property type="entry name" value="S-adenosyl-L-methionine-dependent methyltransferases"/>
    <property type="match status" value="1"/>
</dbReference>
<feature type="domain" description="DNA methylase adenine-specific" evidence="8">
    <location>
        <begin position="163"/>
        <end position="477"/>
    </location>
</feature>
<dbReference type="CDD" id="cd02440">
    <property type="entry name" value="AdoMet_MTases"/>
    <property type="match status" value="1"/>
</dbReference>
<reference evidence="11" key="1">
    <citation type="journal article" date="2019" name="Int. J. Syst. Evol. Microbiol.">
        <title>The Global Catalogue of Microorganisms (GCM) 10K type strain sequencing project: providing services to taxonomists for standard genome sequencing and annotation.</title>
        <authorList>
            <consortium name="The Broad Institute Genomics Platform"/>
            <consortium name="The Broad Institute Genome Sequencing Center for Infectious Disease"/>
            <person name="Wu L."/>
            <person name="Ma J."/>
        </authorList>
    </citation>
    <scope>NUCLEOTIDE SEQUENCE [LARGE SCALE GENOMIC DNA]</scope>
    <source>
        <strain evidence="11">TISTR 1535</strain>
    </source>
</reference>
<evidence type="ECO:0000259" key="8">
    <source>
        <dbReference type="Pfam" id="PF02384"/>
    </source>
</evidence>
<dbReference type="Gene3D" id="3.40.50.150">
    <property type="entry name" value="Vaccinia Virus protein VP39"/>
    <property type="match status" value="1"/>
</dbReference>
<comment type="similarity">
    <text evidence="1">Belongs to the N(4)/N(6)-methyltransferase family.</text>
</comment>
<proteinExistence type="inferred from homology"/>
<dbReference type="GO" id="GO:0008168">
    <property type="term" value="F:methyltransferase activity"/>
    <property type="evidence" value="ECO:0007669"/>
    <property type="project" value="UniProtKB-KW"/>
</dbReference>
<keyword evidence="3 10" id="KW-0489">Methyltransferase</keyword>
<dbReference type="PANTHER" id="PTHR42998">
    <property type="entry name" value="TYPE I RESTRICTION ENZYME HINDVIIP M PROTEIN-RELATED"/>
    <property type="match status" value="1"/>
</dbReference>
<dbReference type="PANTHER" id="PTHR42998:SF1">
    <property type="entry name" value="TYPE I RESTRICTION ENZYME HINDI METHYLASE SUBUNIT"/>
    <property type="match status" value="1"/>
</dbReference>
<comment type="caution">
    <text evidence="10">The sequence shown here is derived from an EMBL/GenBank/DDBJ whole genome shotgun (WGS) entry which is preliminary data.</text>
</comment>
<accession>A0ABW5V780</accession>
<dbReference type="EC" id="2.1.1.72" evidence="2"/>
<dbReference type="InterPro" id="IPR052916">
    <property type="entry name" value="Type-I_RE_MTase_Subunit"/>
</dbReference>
<dbReference type="EMBL" id="JBHUNA010000030">
    <property type="protein sequence ID" value="MFD2761866.1"/>
    <property type="molecule type" value="Genomic_DNA"/>
</dbReference>
<dbReference type="InterPro" id="IPR029063">
    <property type="entry name" value="SAM-dependent_MTases_sf"/>
</dbReference>
<dbReference type="Proteomes" id="UP001597502">
    <property type="component" value="Unassembled WGS sequence"/>
</dbReference>
<protein>
    <recommendedName>
        <fullName evidence="2">site-specific DNA-methyltransferase (adenine-specific)</fullName>
        <ecNumber evidence="2">2.1.1.72</ecNumber>
    </recommendedName>
</protein>
<evidence type="ECO:0000256" key="1">
    <source>
        <dbReference type="ARBA" id="ARBA00006594"/>
    </source>
</evidence>
<dbReference type="GO" id="GO:0032259">
    <property type="term" value="P:methylation"/>
    <property type="evidence" value="ECO:0007669"/>
    <property type="project" value="UniProtKB-KW"/>
</dbReference>
<evidence type="ECO:0000256" key="4">
    <source>
        <dbReference type="ARBA" id="ARBA00022679"/>
    </source>
</evidence>
<name>A0ABW5V780_9BACI</name>
<dbReference type="Pfam" id="PF02384">
    <property type="entry name" value="N6_Mtase"/>
    <property type="match status" value="1"/>
</dbReference>
<dbReference type="InterPro" id="IPR003356">
    <property type="entry name" value="DNA_methylase_A-5"/>
</dbReference>
<evidence type="ECO:0000256" key="6">
    <source>
        <dbReference type="ARBA" id="ARBA00022747"/>
    </source>
</evidence>
<evidence type="ECO:0000256" key="5">
    <source>
        <dbReference type="ARBA" id="ARBA00022691"/>
    </source>
</evidence>
<evidence type="ECO:0000256" key="2">
    <source>
        <dbReference type="ARBA" id="ARBA00011900"/>
    </source>
</evidence>
<evidence type="ECO:0000259" key="9">
    <source>
        <dbReference type="Pfam" id="PF12161"/>
    </source>
</evidence>
<comment type="catalytic activity">
    <reaction evidence="7">
        <text>a 2'-deoxyadenosine in DNA + S-adenosyl-L-methionine = an N(6)-methyl-2'-deoxyadenosine in DNA + S-adenosyl-L-homocysteine + H(+)</text>
        <dbReference type="Rhea" id="RHEA:15197"/>
        <dbReference type="Rhea" id="RHEA-COMP:12418"/>
        <dbReference type="Rhea" id="RHEA-COMP:12419"/>
        <dbReference type="ChEBI" id="CHEBI:15378"/>
        <dbReference type="ChEBI" id="CHEBI:57856"/>
        <dbReference type="ChEBI" id="CHEBI:59789"/>
        <dbReference type="ChEBI" id="CHEBI:90615"/>
        <dbReference type="ChEBI" id="CHEBI:90616"/>
        <dbReference type="EC" id="2.1.1.72"/>
    </reaction>
</comment>
<keyword evidence="11" id="KW-1185">Reference proteome</keyword>
<feature type="domain" description="N6 adenine-specific DNA methyltransferase N-terminal" evidence="9">
    <location>
        <begin position="10"/>
        <end position="149"/>
    </location>
</feature>